<gene>
    <name evidence="1" type="ORF">H4684_003519</name>
</gene>
<organism evidence="1 2">
    <name type="scientific">Desulfomicrobium macestii</name>
    <dbReference type="NCBI Taxonomy" id="90731"/>
    <lineage>
        <taxon>Bacteria</taxon>
        <taxon>Pseudomonadati</taxon>
        <taxon>Thermodesulfobacteriota</taxon>
        <taxon>Desulfovibrionia</taxon>
        <taxon>Desulfovibrionales</taxon>
        <taxon>Desulfomicrobiaceae</taxon>
        <taxon>Desulfomicrobium</taxon>
    </lineage>
</organism>
<reference evidence="1 2" key="1">
    <citation type="submission" date="2020-10" db="EMBL/GenBank/DDBJ databases">
        <title>Genomic Encyclopedia of Type Strains, Phase IV (KMG-IV): sequencing the most valuable type-strain genomes for metagenomic binning, comparative biology and taxonomic classification.</title>
        <authorList>
            <person name="Goeker M."/>
        </authorList>
    </citation>
    <scope>NUCLEOTIDE SEQUENCE [LARGE SCALE GENOMIC DNA]</scope>
    <source>
        <strain evidence="1 2">DSM 4194</strain>
    </source>
</reference>
<name>A0ABR9H821_9BACT</name>
<proteinExistence type="predicted"/>
<comment type="caution">
    <text evidence="1">The sequence shown here is derived from an EMBL/GenBank/DDBJ whole genome shotgun (WGS) entry which is preliminary data.</text>
</comment>
<sequence length="75" mass="8077">MHCKGIESLRIEMSEATLTRLLAEGHLGAADLRCLDRASGQRLRRLCLKSCVWRKAGGGCAAPGTCPYGREGSKC</sequence>
<dbReference type="Proteomes" id="UP000639010">
    <property type="component" value="Unassembled WGS sequence"/>
</dbReference>
<evidence type="ECO:0000313" key="2">
    <source>
        <dbReference type="Proteomes" id="UP000639010"/>
    </source>
</evidence>
<accession>A0ABR9H821</accession>
<evidence type="ECO:0000313" key="1">
    <source>
        <dbReference type="EMBL" id="MBE1426843.1"/>
    </source>
</evidence>
<keyword evidence="2" id="KW-1185">Reference proteome</keyword>
<protein>
    <submittedName>
        <fullName evidence="1">Uncharacterized protein</fullName>
    </submittedName>
</protein>
<dbReference type="EMBL" id="JADBGG010000035">
    <property type="protein sequence ID" value="MBE1426843.1"/>
    <property type="molecule type" value="Genomic_DNA"/>
</dbReference>
<dbReference type="RefSeq" id="WP_192624712.1">
    <property type="nucleotide sequence ID" value="NZ_JADBGG010000035.1"/>
</dbReference>